<gene>
    <name evidence="1" type="ORF">SmaCSM2_11085</name>
</gene>
<dbReference type="EMBL" id="CP025298">
    <property type="protein sequence ID" value="AUI07699.1"/>
    <property type="molecule type" value="Genomic_DNA"/>
</dbReference>
<evidence type="ECO:0000313" key="2">
    <source>
        <dbReference type="Proteomes" id="UP000234414"/>
    </source>
</evidence>
<dbReference type="Proteomes" id="UP000234414">
    <property type="component" value="Chromosome"/>
</dbReference>
<reference evidence="1 2" key="1">
    <citation type="submission" date="2017-12" db="EMBL/GenBank/DDBJ databases">
        <title>Complete Genome Sequence of Stenotrophomonas maltophilia CSM2.</title>
        <authorList>
            <person name="Castro-Jaimes S."/>
            <person name="Lopez-Leal G."/>
            <person name="Barberena Jonas C."/>
            <person name="Bustos P."/>
            <person name="Perez-Oseguera A."/>
            <person name="Cevallos M.A."/>
        </authorList>
    </citation>
    <scope>NUCLEOTIDE SEQUENCE [LARGE SCALE GENOMIC DNA]</scope>
    <source>
        <strain evidence="1 2">CSM2</strain>
    </source>
</reference>
<accession>A0AAD0BUX4</accession>
<evidence type="ECO:0000313" key="1">
    <source>
        <dbReference type="EMBL" id="AUI07699.1"/>
    </source>
</evidence>
<dbReference type="AlphaFoldDB" id="A0AAD0BUX4"/>
<sequence length="183" mass="20071">MLRDARENGDQQTCLEVGAHLHGILLMTVSSGIPFLMRSSLIAFFHRHVFPLASSADVIINPSLMDMLATADDFLVHQTRLEDEGEVGYQQPGDTAGLRMMLDGSLGDDLLHGLSPGYQLRPGATSVDAARFVATRTALKVWGKEILEGRSRQRIVPKAVWHRVRGLTTESLAGPNDVRVLQT</sequence>
<organism evidence="1 2">
    <name type="scientific">Stenotrophomonas maltophilia</name>
    <name type="common">Pseudomonas maltophilia</name>
    <name type="synonym">Xanthomonas maltophilia</name>
    <dbReference type="NCBI Taxonomy" id="40324"/>
    <lineage>
        <taxon>Bacteria</taxon>
        <taxon>Pseudomonadati</taxon>
        <taxon>Pseudomonadota</taxon>
        <taxon>Gammaproteobacteria</taxon>
        <taxon>Lysobacterales</taxon>
        <taxon>Lysobacteraceae</taxon>
        <taxon>Stenotrophomonas</taxon>
        <taxon>Stenotrophomonas maltophilia group</taxon>
    </lineage>
</organism>
<proteinExistence type="predicted"/>
<name>A0AAD0BUX4_STEMA</name>
<protein>
    <submittedName>
        <fullName evidence="1">Uncharacterized protein</fullName>
    </submittedName>
</protein>